<dbReference type="PANTHER" id="PTHR21660">
    <property type="entry name" value="THIOESTERASE SUPERFAMILY MEMBER-RELATED"/>
    <property type="match status" value="1"/>
</dbReference>
<keyword evidence="5" id="KW-1185">Reference proteome</keyword>
<name>A0A916WBF7_9BACI</name>
<dbReference type="EMBL" id="BMEY01000015">
    <property type="protein sequence ID" value="GGA83060.1"/>
    <property type="molecule type" value="Genomic_DNA"/>
</dbReference>
<dbReference type="RefSeq" id="WP_188385271.1">
    <property type="nucleotide sequence ID" value="NZ_BMEY01000015.1"/>
</dbReference>
<accession>A0A916WBF7</accession>
<dbReference type="AlphaFoldDB" id="A0A916WBF7"/>
<sequence length="138" mass="14932">MKYSITDLQQVASHGLTPPPCDTTMQVTVNEAQDGVAKGIWDVDQKFINGLGVVMGGFISSAADILMAYAIASKLTENQGFVSIDLDTTFHRPAFEGEIEVIAKVEKLGRTLAYVVAELVQNEKKIATCVSSLLIQQK</sequence>
<dbReference type="Gene3D" id="3.10.129.10">
    <property type="entry name" value="Hotdog Thioesterase"/>
    <property type="match status" value="1"/>
</dbReference>
<feature type="domain" description="Thioesterase" evidence="3">
    <location>
        <begin position="52"/>
        <end position="124"/>
    </location>
</feature>
<dbReference type="NCBIfam" id="TIGR00369">
    <property type="entry name" value="unchar_dom_1"/>
    <property type="match status" value="1"/>
</dbReference>
<dbReference type="SUPFAM" id="SSF54637">
    <property type="entry name" value="Thioesterase/thiol ester dehydrase-isomerase"/>
    <property type="match status" value="1"/>
</dbReference>
<dbReference type="InterPro" id="IPR006683">
    <property type="entry name" value="Thioestr_dom"/>
</dbReference>
<dbReference type="Proteomes" id="UP000613512">
    <property type="component" value="Unassembled WGS sequence"/>
</dbReference>
<comment type="caution">
    <text evidence="4">The sequence shown here is derived from an EMBL/GenBank/DDBJ whole genome shotgun (WGS) entry which is preliminary data.</text>
</comment>
<dbReference type="InterPro" id="IPR039298">
    <property type="entry name" value="ACOT13"/>
</dbReference>
<evidence type="ECO:0000313" key="5">
    <source>
        <dbReference type="Proteomes" id="UP000613512"/>
    </source>
</evidence>
<dbReference type="CDD" id="cd03443">
    <property type="entry name" value="PaaI_thioesterase"/>
    <property type="match status" value="1"/>
</dbReference>
<dbReference type="Pfam" id="PF03061">
    <property type="entry name" value="4HBT"/>
    <property type="match status" value="1"/>
</dbReference>
<evidence type="ECO:0000259" key="3">
    <source>
        <dbReference type="Pfam" id="PF03061"/>
    </source>
</evidence>
<evidence type="ECO:0000256" key="2">
    <source>
        <dbReference type="ARBA" id="ARBA00022801"/>
    </source>
</evidence>
<dbReference type="InterPro" id="IPR003736">
    <property type="entry name" value="PAAI_dom"/>
</dbReference>
<dbReference type="PANTHER" id="PTHR21660:SF1">
    <property type="entry name" value="ACYL-COENZYME A THIOESTERASE 13"/>
    <property type="match status" value="1"/>
</dbReference>
<keyword evidence="2" id="KW-0378">Hydrolase</keyword>
<evidence type="ECO:0000313" key="4">
    <source>
        <dbReference type="EMBL" id="GGA83060.1"/>
    </source>
</evidence>
<reference evidence="4" key="1">
    <citation type="journal article" date="2014" name="Int. J. Syst. Evol. Microbiol.">
        <title>Complete genome sequence of Corynebacterium casei LMG S-19264T (=DSM 44701T), isolated from a smear-ripened cheese.</title>
        <authorList>
            <consortium name="US DOE Joint Genome Institute (JGI-PGF)"/>
            <person name="Walter F."/>
            <person name="Albersmeier A."/>
            <person name="Kalinowski J."/>
            <person name="Ruckert C."/>
        </authorList>
    </citation>
    <scope>NUCLEOTIDE SEQUENCE</scope>
    <source>
        <strain evidence="4">CGMCC 1.12408</strain>
    </source>
</reference>
<organism evidence="4 5">
    <name type="scientific">Ornithinibacillus halotolerans</name>
    <dbReference type="NCBI Taxonomy" id="1274357"/>
    <lineage>
        <taxon>Bacteria</taxon>
        <taxon>Bacillati</taxon>
        <taxon>Bacillota</taxon>
        <taxon>Bacilli</taxon>
        <taxon>Bacillales</taxon>
        <taxon>Bacillaceae</taxon>
        <taxon>Ornithinibacillus</taxon>
    </lineage>
</organism>
<proteinExistence type="inferred from homology"/>
<dbReference type="InterPro" id="IPR029069">
    <property type="entry name" value="HotDog_dom_sf"/>
</dbReference>
<dbReference type="GO" id="GO:0047617">
    <property type="term" value="F:fatty acyl-CoA hydrolase activity"/>
    <property type="evidence" value="ECO:0007669"/>
    <property type="project" value="InterPro"/>
</dbReference>
<comment type="similarity">
    <text evidence="1">Belongs to the thioesterase PaaI family.</text>
</comment>
<evidence type="ECO:0000256" key="1">
    <source>
        <dbReference type="ARBA" id="ARBA00008324"/>
    </source>
</evidence>
<protein>
    <recommendedName>
        <fullName evidence="3">Thioesterase domain-containing protein</fullName>
    </recommendedName>
</protein>
<reference evidence="4" key="2">
    <citation type="submission" date="2020-09" db="EMBL/GenBank/DDBJ databases">
        <authorList>
            <person name="Sun Q."/>
            <person name="Zhou Y."/>
        </authorList>
    </citation>
    <scope>NUCLEOTIDE SEQUENCE</scope>
    <source>
        <strain evidence="4">CGMCC 1.12408</strain>
    </source>
</reference>
<gene>
    <name evidence="4" type="ORF">GCM10008025_27750</name>
</gene>